<dbReference type="InterPro" id="IPR001732">
    <property type="entry name" value="UDP-Glc/GDP-Man_DH_N"/>
</dbReference>
<accession>A0AAX3ZS55</accession>
<dbReference type="InterPro" id="IPR017476">
    <property type="entry name" value="UDP-Glc/GDP-Man"/>
</dbReference>
<proteinExistence type="inferred from homology"/>
<dbReference type="PANTHER" id="PTHR43491">
    <property type="entry name" value="UDP-N-ACETYL-D-MANNOSAMINE DEHYDROGENASE"/>
    <property type="match status" value="1"/>
</dbReference>
<evidence type="ECO:0000313" key="6">
    <source>
        <dbReference type="EMBL" id="WMC89341.1"/>
    </source>
</evidence>
<gene>
    <name evidence="6" type="ORF">P7W03_28715</name>
</gene>
<dbReference type="Pfam" id="PF03720">
    <property type="entry name" value="UDPG_MGDP_dh_C"/>
    <property type="match status" value="1"/>
</dbReference>
<keyword evidence="2" id="KW-0520">NAD</keyword>
<dbReference type="SUPFAM" id="SSF52413">
    <property type="entry name" value="UDP-glucose/GDP-mannose dehydrogenase C-terminal domain"/>
    <property type="match status" value="1"/>
</dbReference>
<evidence type="ECO:0000313" key="7">
    <source>
        <dbReference type="Proteomes" id="UP001231701"/>
    </source>
</evidence>
<dbReference type="Proteomes" id="UP001231701">
    <property type="component" value="Chromosome"/>
</dbReference>
<dbReference type="PANTHER" id="PTHR43491:SF1">
    <property type="entry name" value="UDP-N-ACETYL-D-MANNOSAMINE DEHYDROGENASE"/>
    <property type="match status" value="1"/>
</dbReference>
<dbReference type="NCBIfam" id="TIGR03026">
    <property type="entry name" value="NDP-sugDHase"/>
    <property type="match status" value="1"/>
</dbReference>
<organism evidence="6 7">
    <name type="scientific">Streptomyces rochei</name>
    <name type="common">Streptomyces parvullus</name>
    <dbReference type="NCBI Taxonomy" id="1928"/>
    <lineage>
        <taxon>Bacteria</taxon>
        <taxon>Bacillati</taxon>
        <taxon>Actinomycetota</taxon>
        <taxon>Actinomycetes</taxon>
        <taxon>Kitasatosporales</taxon>
        <taxon>Streptomycetaceae</taxon>
        <taxon>Streptomyces</taxon>
        <taxon>Streptomyces rochei group</taxon>
    </lineage>
</organism>
<feature type="domain" description="UDP-glucose/GDP-mannose dehydrogenase C-terminal" evidence="5">
    <location>
        <begin position="370"/>
        <end position="462"/>
    </location>
</feature>
<dbReference type="GO" id="GO:0016628">
    <property type="term" value="F:oxidoreductase activity, acting on the CH-CH group of donors, NAD or NADP as acceptor"/>
    <property type="evidence" value="ECO:0007669"/>
    <property type="project" value="InterPro"/>
</dbReference>
<feature type="compositionally biased region" description="Low complexity" evidence="4">
    <location>
        <begin position="39"/>
        <end position="52"/>
    </location>
</feature>
<name>A0AAX3ZS55_STRRO</name>
<reference evidence="6" key="1">
    <citation type="submission" date="2023-03" db="EMBL/GenBank/DDBJ databases">
        <title>Borrelidin-producing and root-colonizing Streptomyces rochei is a potent biopesticide for soil-borne oomycete-caused plant diseases.</title>
        <authorList>
            <person name="Zhou D."/>
            <person name="Wang X."/>
            <person name="Navarro-Munoz J.C."/>
            <person name="Li W."/>
            <person name="Li J."/>
            <person name="Jiu M."/>
            <person name="Deng S."/>
            <person name="Ye Y."/>
            <person name="Daly P."/>
            <person name="Wei L."/>
        </authorList>
    </citation>
    <scope>NUCLEOTIDE SEQUENCE</scope>
    <source>
        <strain evidence="6">JK1</strain>
    </source>
</reference>
<dbReference type="PIRSF" id="PIRSF000124">
    <property type="entry name" value="UDPglc_GDPman_dh"/>
    <property type="match status" value="1"/>
</dbReference>
<dbReference type="InterPro" id="IPR014027">
    <property type="entry name" value="UDP-Glc/GDP-Man_DH_C"/>
</dbReference>
<dbReference type="AlphaFoldDB" id="A0AAX3ZS55"/>
<evidence type="ECO:0000256" key="1">
    <source>
        <dbReference type="ARBA" id="ARBA00023002"/>
    </source>
</evidence>
<dbReference type="GO" id="GO:0016616">
    <property type="term" value="F:oxidoreductase activity, acting on the CH-OH group of donors, NAD or NADP as acceptor"/>
    <property type="evidence" value="ECO:0007669"/>
    <property type="project" value="InterPro"/>
</dbReference>
<dbReference type="InterPro" id="IPR036291">
    <property type="entry name" value="NAD(P)-bd_dom_sf"/>
</dbReference>
<sequence>MEPVPARSPGSEPTGVLVEAHLPHAAIVPTQSDSIQPRPVESLESPDSPPSLRGQTVAVVGLGYVGLPTALALRDAGAEIIGIDVSAARLRDVRSCRVDLLPLRLTQLAEAAQAPDFRLTDEPAAVGEADTVVVCVPTPVDRHKVPDLGMLSAACASVVRHARAGQLILLTSTSYVGTTRDMLAGPLEARGLNVGTDVFVAFAPERIDPGNPAHEQERTPRVVGGADPCSTDRAAAFLSATAPFVHRLATAEAAEMTKLWENTFRAVNIALANELSDSCQALGLDPRPVIEAAATKPFGFMPFYPGPGVGGHCIPCDPHYLLWQLRTAETESPLVEAAMQAIARRPGSVVRQVIDRLARSGVPVAGARILIVGIAYKEGVADLRESPALEIYDRLAALGARVAYVDPLVPMARMGGADVQGVADPAAAKWDIVVIHTLHRDTDLSWLDGDTAVVDVGHRLPVSQELPR</sequence>
<dbReference type="InterPro" id="IPR014026">
    <property type="entry name" value="UDP-Glc/GDP-Man_DH_dimer"/>
</dbReference>
<dbReference type="SMART" id="SM00984">
    <property type="entry name" value="UDPG_MGDP_dh_C"/>
    <property type="match status" value="1"/>
</dbReference>
<comment type="similarity">
    <text evidence="3">Belongs to the UDP-glucose/GDP-mannose dehydrogenase family.</text>
</comment>
<evidence type="ECO:0000256" key="2">
    <source>
        <dbReference type="ARBA" id="ARBA00023027"/>
    </source>
</evidence>
<evidence type="ECO:0000256" key="4">
    <source>
        <dbReference type="SAM" id="MobiDB-lite"/>
    </source>
</evidence>
<dbReference type="RefSeq" id="WP_078855237.1">
    <property type="nucleotide sequence ID" value="NZ_CP139824.1"/>
</dbReference>
<evidence type="ECO:0000256" key="3">
    <source>
        <dbReference type="PIRNR" id="PIRNR000124"/>
    </source>
</evidence>
<dbReference type="EMBL" id="CP121271">
    <property type="protein sequence ID" value="WMC89341.1"/>
    <property type="molecule type" value="Genomic_DNA"/>
</dbReference>
<dbReference type="InterPro" id="IPR028359">
    <property type="entry name" value="UDP_ManNAc/GlcNAc_DH"/>
</dbReference>
<dbReference type="SUPFAM" id="SSF48179">
    <property type="entry name" value="6-phosphogluconate dehydrogenase C-terminal domain-like"/>
    <property type="match status" value="1"/>
</dbReference>
<dbReference type="GO" id="GO:0000271">
    <property type="term" value="P:polysaccharide biosynthetic process"/>
    <property type="evidence" value="ECO:0007669"/>
    <property type="project" value="InterPro"/>
</dbReference>
<protein>
    <submittedName>
        <fullName evidence="6">Nucleotide sugar dehydrogenase</fullName>
    </submittedName>
</protein>
<dbReference type="InterPro" id="IPR036220">
    <property type="entry name" value="UDP-Glc/GDP-Man_DH_C_sf"/>
</dbReference>
<dbReference type="Pfam" id="PF00984">
    <property type="entry name" value="UDPG_MGDP_dh"/>
    <property type="match status" value="1"/>
</dbReference>
<feature type="region of interest" description="Disordered" evidence="4">
    <location>
        <begin position="28"/>
        <end position="52"/>
    </location>
</feature>
<dbReference type="SUPFAM" id="SSF51735">
    <property type="entry name" value="NAD(P)-binding Rossmann-fold domains"/>
    <property type="match status" value="1"/>
</dbReference>
<dbReference type="Pfam" id="PF03721">
    <property type="entry name" value="UDPG_MGDP_dh_N"/>
    <property type="match status" value="1"/>
</dbReference>
<dbReference type="Gene3D" id="3.40.50.720">
    <property type="entry name" value="NAD(P)-binding Rossmann-like Domain"/>
    <property type="match status" value="2"/>
</dbReference>
<dbReference type="GO" id="GO:0051287">
    <property type="term" value="F:NAD binding"/>
    <property type="evidence" value="ECO:0007669"/>
    <property type="project" value="InterPro"/>
</dbReference>
<evidence type="ECO:0000259" key="5">
    <source>
        <dbReference type="SMART" id="SM00984"/>
    </source>
</evidence>
<dbReference type="InterPro" id="IPR008927">
    <property type="entry name" value="6-PGluconate_DH-like_C_sf"/>
</dbReference>
<keyword evidence="1" id="KW-0560">Oxidoreductase</keyword>
<dbReference type="PIRSF" id="PIRSF500136">
    <property type="entry name" value="UDP_ManNAc_DH"/>
    <property type="match status" value="1"/>
</dbReference>